<dbReference type="InterPro" id="IPR036873">
    <property type="entry name" value="Rhodanese-like_dom_sf"/>
</dbReference>
<accession>A0A8K0J5L7</accession>
<dbReference type="InterPro" id="IPR001763">
    <property type="entry name" value="Rhodanese-like_dom"/>
</dbReference>
<dbReference type="AlphaFoldDB" id="A0A8K0J5L7"/>
<organism evidence="2 3">
    <name type="scientific">Claviceps africana</name>
    <dbReference type="NCBI Taxonomy" id="83212"/>
    <lineage>
        <taxon>Eukaryota</taxon>
        <taxon>Fungi</taxon>
        <taxon>Dikarya</taxon>
        <taxon>Ascomycota</taxon>
        <taxon>Pezizomycotina</taxon>
        <taxon>Sordariomycetes</taxon>
        <taxon>Hypocreomycetidae</taxon>
        <taxon>Hypocreales</taxon>
        <taxon>Clavicipitaceae</taxon>
        <taxon>Claviceps</taxon>
    </lineage>
</organism>
<keyword evidence="3" id="KW-1185">Reference proteome</keyword>
<dbReference type="OrthoDB" id="566238at2759"/>
<evidence type="ECO:0000259" key="1">
    <source>
        <dbReference type="PROSITE" id="PS50206"/>
    </source>
</evidence>
<sequence>MTPSRHLTRVVPAVLRPPTASLSLARALAGRTLGVCAGPRSLAAPRAVWTPRIVSRGYSVKEHGAPARVWSFDEVKGVVEDARAGVVLVGAFLSSTPFRIAVGLLSGTLVDNRDVDVREPDELRQTGRIPGAVHIPMSAGDVYDAPEEVFRGRYGCEKPPLGSHLVFYCKAGVRAMRVAGWAGQAGWKKVGAYVGSWDEWEKRGGPVDRG</sequence>
<dbReference type="PROSITE" id="PS50206">
    <property type="entry name" value="RHODANESE_3"/>
    <property type="match status" value="1"/>
</dbReference>
<dbReference type="PANTHER" id="PTHR44086">
    <property type="entry name" value="THIOSULFATE SULFURTRANSFERASE RDL2, MITOCHONDRIAL-RELATED"/>
    <property type="match status" value="1"/>
</dbReference>
<dbReference type="Proteomes" id="UP000811619">
    <property type="component" value="Unassembled WGS sequence"/>
</dbReference>
<dbReference type="SMART" id="SM00450">
    <property type="entry name" value="RHOD"/>
    <property type="match status" value="1"/>
</dbReference>
<evidence type="ECO:0000313" key="2">
    <source>
        <dbReference type="EMBL" id="KAG5925496.1"/>
    </source>
</evidence>
<evidence type="ECO:0000313" key="3">
    <source>
        <dbReference type="Proteomes" id="UP000811619"/>
    </source>
</evidence>
<reference evidence="2" key="1">
    <citation type="journal article" date="2020" name="bioRxiv">
        <title>Whole genome comparisons of ergot fungi reveals the divergence and evolution of species within the genus Claviceps are the result of varying mechanisms driving genome evolution and host range expansion.</title>
        <authorList>
            <person name="Wyka S.A."/>
            <person name="Mondo S.J."/>
            <person name="Liu M."/>
            <person name="Dettman J."/>
            <person name="Nalam V."/>
            <person name="Broders K.D."/>
        </authorList>
    </citation>
    <scope>NUCLEOTIDE SEQUENCE</scope>
    <source>
        <strain evidence="2">CCC 489</strain>
    </source>
</reference>
<dbReference type="SUPFAM" id="SSF52821">
    <property type="entry name" value="Rhodanese/Cell cycle control phosphatase"/>
    <property type="match status" value="1"/>
</dbReference>
<dbReference type="Pfam" id="PF00581">
    <property type="entry name" value="Rhodanese"/>
    <property type="match status" value="1"/>
</dbReference>
<dbReference type="EMBL" id="SRPY01000368">
    <property type="protein sequence ID" value="KAG5925496.1"/>
    <property type="molecule type" value="Genomic_DNA"/>
</dbReference>
<gene>
    <name evidence="2" type="ORF">E4U42_004234</name>
</gene>
<dbReference type="PANTHER" id="PTHR44086:SF10">
    <property type="entry name" value="THIOSULFATE SULFURTRANSFERASE_RHODANESE-LIKE DOMAIN-CONTAINING PROTEIN 3"/>
    <property type="match status" value="1"/>
</dbReference>
<name>A0A8K0J5L7_9HYPO</name>
<comment type="caution">
    <text evidence="2">The sequence shown here is derived from an EMBL/GenBank/DDBJ whole genome shotgun (WGS) entry which is preliminary data.</text>
</comment>
<feature type="domain" description="Rhodanese" evidence="1">
    <location>
        <begin position="115"/>
        <end position="209"/>
    </location>
</feature>
<dbReference type="GO" id="GO:0005739">
    <property type="term" value="C:mitochondrion"/>
    <property type="evidence" value="ECO:0007669"/>
    <property type="project" value="TreeGrafter"/>
</dbReference>
<protein>
    <recommendedName>
        <fullName evidence="1">Rhodanese domain-containing protein</fullName>
    </recommendedName>
</protein>
<dbReference type="Gene3D" id="3.40.250.10">
    <property type="entry name" value="Rhodanese-like domain"/>
    <property type="match status" value="1"/>
</dbReference>
<proteinExistence type="predicted"/>
<dbReference type="GO" id="GO:0004792">
    <property type="term" value="F:thiosulfate-cyanide sulfurtransferase activity"/>
    <property type="evidence" value="ECO:0007669"/>
    <property type="project" value="TreeGrafter"/>
</dbReference>